<gene>
    <name evidence="6" type="ORF">METZ01_LOCUS129315</name>
</gene>
<evidence type="ECO:0000256" key="3">
    <source>
        <dbReference type="ARBA" id="ARBA00022801"/>
    </source>
</evidence>
<evidence type="ECO:0000256" key="4">
    <source>
        <dbReference type="ARBA" id="ARBA00022837"/>
    </source>
</evidence>
<comment type="similarity">
    <text evidence="1">Belongs to the sulfatase family.</text>
</comment>
<dbReference type="Gene3D" id="3.40.720.10">
    <property type="entry name" value="Alkaline Phosphatase, subunit A"/>
    <property type="match status" value="1"/>
</dbReference>
<dbReference type="InterPro" id="IPR024607">
    <property type="entry name" value="Sulfatase_CS"/>
</dbReference>
<name>A0A381YIU7_9ZZZZ</name>
<evidence type="ECO:0000256" key="2">
    <source>
        <dbReference type="ARBA" id="ARBA00022723"/>
    </source>
</evidence>
<accession>A0A381YIU7</accession>
<keyword evidence="3" id="KW-0378">Hydrolase</keyword>
<dbReference type="GO" id="GO:0046872">
    <property type="term" value="F:metal ion binding"/>
    <property type="evidence" value="ECO:0007669"/>
    <property type="project" value="UniProtKB-KW"/>
</dbReference>
<dbReference type="InterPro" id="IPR000917">
    <property type="entry name" value="Sulfatase_N"/>
</dbReference>
<keyword evidence="2" id="KW-0479">Metal-binding</keyword>
<dbReference type="PANTHER" id="PTHR42693">
    <property type="entry name" value="ARYLSULFATASE FAMILY MEMBER"/>
    <property type="match status" value="1"/>
</dbReference>
<dbReference type="InterPro" id="IPR017850">
    <property type="entry name" value="Alkaline_phosphatase_core_sf"/>
</dbReference>
<keyword evidence="4" id="KW-0106">Calcium</keyword>
<reference evidence="6" key="1">
    <citation type="submission" date="2018-05" db="EMBL/GenBank/DDBJ databases">
        <authorList>
            <person name="Lanie J.A."/>
            <person name="Ng W.-L."/>
            <person name="Kazmierczak K.M."/>
            <person name="Andrzejewski T.M."/>
            <person name="Davidsen T.M."/>
            <person name="Wayne K.J."/>
            <person name="Tettelin H."/>
            <person name="Glass J.I."/>
            <person name="Rusch D."/>
            <person name="Podicherti R."/>
            <person name="Tsui H.-C.T."/>
            <person name="Winkler M.E."/>
        </authorList>
    </citation>
    <scope>NUCLEOTIDE SEQUENCE</scope>
</reference>
<protein>
    <recommendedName>
        <fullName evidence="5">Sulfatase N-terminal domain-containing protein</fullName>
    </recommendedName>
</protein>
<dbReference type="SUPFAM" id="SSF53649">
    <property type="entry name" value="Alkaline phosphatase-like"/>
    <property type="match status" value="1"/>
</dbReference>
<organism evidence="6">
    <name type="scientific">marine metagenome</name>
    <dbReference type="NCBI Taxonomy" id="408172"/>
    <lineage>
        <taxon>unclassified sequences</taxon>
        <taxon>metagenomes</taxon>
        <taxon>ecological metagenomes</taxon>
    </lineage>
</organism>
<dbReference type="PROSITE" id="PS00149">
    <property type="entry name" value="SULFATASE_2"/>
    <property type="match status" value="1"/>
</dbReference>
<evidence type="ECO:0000259" key="5">
    <source>
        <dbReference type="Pfam" id="PF00884"/>
    </source>
</evidence>
<dbReference type="EMBL" id="UINC01018245">
    <property type="protein sequence ID" value="SVA76461.1"/>
    <property type="molecule type" value="Genomic_DNA"/>
</dbReference>
<dbReference type="PANTHER" id="PTHR42693:SF53">
    <property type="entry name" value="ENDO-4-O-SULFATASE"/>
    <property type="match status" value="1"/>
</dbReference>
<dbReference type="CDD" id="cd16025">
    <property type="entry name" value="PAS_like"/>
    <property type="match status" value="1"/>
</dbReference>
<evidence type="ECO:0000313" key="6">
    <source>
        <dbReference type="EMBL" id="SVA76461.1"/>
    </source>
</evidence>
<dbReference type="Pfam" id="PF00884">
    <property type="entry name" value="Sulfatase"/>
    <property type="match status" value="1"/>
</dbReference>
<evidence type="ECO:0000256" key="1">
    <source>
        <dbReference type="ARBA" id="ARBA00008779"/>
    </source>
</evidence>
<dbReference type="InterPro" id="IPR050738">
    <property type="entry name" value="Sulfatase"/>
</dbReference>
<dbReference type="Gene3D" id="3.30.1120.10">
    <property type="match status" value="1"/>
</dbReference>
<sequence length="510" mass="57512">MRISNFTLSAVCLLLALVFGAAQSGGLAKPVERPNIVLIMCDDMGWSDIGCYGGEVSTPSLDRLAAEGMRFTQFYNNAKCTTTRASILTGLYPRRGKGGLLRQNMVTLGEAMKLAGYQTALSGKWHLGSGETTHPYRRGFDEYYGLLDGCCNFFDPKQRDPKYKGGRIRQFGHNDKDISEFPDDYYTTDAFTDHAVECVEKFSKKDKPFFLHVCYTAPHYPLHAKPEDIKKYTGKFRMGWDTMRRQRHERMVKMGLIDPKWKLSGRDSRAYDWASANHDHEDLRMAVYAAMIDSMDQNIGRLMAALRKSGEADNTLVLFLSDNGGCAEEPGGRSPKIIPGPKEFYAAVGPSWGWAQNAPFRRYKSWAHEGGIATPCIAWWPGRVPKGAITKEVGHIIDFLPTFLELAGADYPKRHNGHDILPVEGKSLVKVLRGGTRKGHDQLAWEWSGNRALREGRWKVVWDKLDKKWSLFDLEADRTETNELAQTNSALAKRLAGDWGEWAKRTGLRR</sequence>
<dbReference type="AlphaFoldDB" id="A0A381YIU7"/>
<dbReference type="GO" id="GO:0004065">
    <property type="term" value="F:arylsulfatase activity"/>
    <property type="evidence" value="ECO:0007669"/>
    <property type="project" value="TreeGrafter"/>
</dbReference>
<proteinExistence type="inferred from homology"/>
<feature type="domain" description="Sulfatase N-terminal" evidence="5">
    <location>
        <begin position="34"/>
        <end position="409"/>
    </location>
</feature>